<organism evidence="2 3">
    <name type="scientific">Rhinocladiella mackenziei CBS 650.93</name>
    <dbReference type="NCBI Taxonomy" id="1442369"/>
    <lineage>
        <taxon>Eukaryota</taxon>
        <taxon>Fungi</taxon>
        <taxon>Dikarya</taxon>
        <taxon>Ascomycota</taxon>
        <taxon>Pezizomycotina</taxon>
        <taxon>Eurotiomycetes</taxon>
        <taxon>Chaetothyriomycetidae</taxon>
        <taxon>Chaetothyriales</taxon>
        <taxon>Herpotrichiellaceae</taxon>
        <taxon>Rhinocladiella</taxon>
    </lineage>
</organism>
<evidence type="ECO:0000313" key="3">
    <source>
        <dbReference type="Proteomes" id="UP000053617"/>
    </source>
</evidence>
<dbReference type="Proteomes" id="UP000053617">
    <property type="component" value="Unassembled WGS sequence"/>
</dbReference>
<feature type="signal peptide" evidence="1">
    <location>
        <begin position="1"/>
        <end position="24"/>
    </location>
</feature>
<dbReference type="GeneID" id="25290681"/>
<dbReference type="OrthoDB" id="9992747at2759"/>
<dbReference type="EMBL" id="KN847476">
    <property type="protein sequence ID" value="KIX07956.1"/>
    <property type="molecule type" value="Genomic_DNA"/>
</dbReference>
<name>A0A0D2IX94_9EURO</name>
<keyword evidence="3" id="KW-1185">Reference proteome</keyword>
<evidence type="ECO:0000313" key="2">
    <source>
        <dbReference type="EMBL" id="KIX07956.1"/>
    </source>
</evidence>
<gene>
    <name evidence="2" type="ORF">Z518_02610</name>
</gene>
<feature type="chain" id="PRO_5002255655" evidence="1">
    <location>
        <begin position="25"/>
        <end position="82"/>
    </location>
</feature>
<proteinExistence type="predicted"/>
<evidence type="ECO:0000256" key="1">
    <source>
        <dbReference type="SAM" id="SignalP"/>
    </source>
</evidence>
<reference evidence="2 3" key="1">
    <citation type="submission" date="2015-01" db="EMBL/GenBank/DDBJ databases">
        <title>The Genome Sequence of Rhinocladiella mackenzie CBS 650.93.</title>
        <authorList>
            <consortium name="The Broad Institute Genomics Platform"/>
            <person name="Cuomo C."/>
            <person name="de Hoog S."/>
            <person name="Gorbushina A."/>
            <person name="Stielow B."/>
            <person name="Teixiera M."/>
            <person name="Abouelleil A."/>
            <person name="Chapman S.B."/>
            <person name="Priest M."/>
            <person name="Young S.K."/>
            <person name="Wortman J."/>
            <person name="Nusbaum C."/>
            <person name="Birren B."/>
        </authorList>
    </citation>
    <scope>NUCLEOTIDE SEQUENCE [LARGE SCALE GENOMIC DNA]</scope>
    <source>
        <strain evidence="2 3">CBS 650.93</strain>
    </source>
</reference>
<dbReference type="VEuPathDB" id="FungiDB:Z518_02610"/>
<dbReference type="SUPFAM" id="SSF52768">
    <property type="entry name" value="Arginase/deacetylase"/>
    <property type="match status" value="1"/>
</dbReference>
<accession>A0A0D2IX94</accession>
<dbReference type="InterPro" id="IPR023696">
    <property type="entry name" value="Ureohydrolase_dom_sf"/>
</dbReference>
<dbReference type="HOGENOM" id="CLU_2559539_0_0_1"/>
<dbReference type="RefSeq" id="XP_013275092.1">
    <property type="nucleotide sequence ID" value="XM_013419638.1"/>
</dbReference>
<protein>
    <submittedName>
        <fullName evidence="2">Uncharacterized protein</fullName>
    </submittedName>
</protein>
<keyword evidence="1" id="KW-0732">Signal</keyword>
<sequence>MHLEDFSLLPIALCFLFGLDVTLSQSKPQHVSYLRDNQFHVFTGKAITSDPAEAMNETLAFLKKDCDMILLHFDVDVGDSSK</sequence>
<dbReference type="AlphaFoldDB" id="A0A0D2IX94"/>
<dbReference type="Gene3D" id="3.40.800.10">
    <property type="entry name" value="Ureohydrolase domain"/>
    <property type="match status" value="1"/>
</dbReference>